<dbReference type="EMBL" id="QAPG01000036">
    <property type="protein sequence ID" value="TDZ35891.1"/>
    <property type="molecule type" value="Genomic_DNA"/>
</dbReference>
<feature type="region of interest" description="Disordered" evidence="1">
    <location>
        <begin position="37"/>
        <end position="482"/>
    </location>
</feature>
<feature type="compositionally biased region" description="Polar residues" evidence="1">
    <location>
        <begin position="59"/>
        <end position="71"/>
    </location>
</feature>
<reference evidence="2 3" key="1">
    <citation type="submission" date="2018-11" db="EMBL/GenBank/DDBJ databases">
        <title>Genome sequence and assembly of Colletotrichum spinosum.</title>
        <authorList>
            <person name="Gan P."/>
            <person name="Shirasu K."/>
        </authorList>
    </citation>
    <scope>NUCLEOTIDE SEQUENCE [LARGE SCALE GENOMIC DNA]</scope>
    <source>
        <strain evidence="2 3">CBS 515.97</strain>
    </source>
</reference>
<evidence type="ECO:0000256" key="1">
    <source>
        <dbReference type="SAM" id="MobiDB-lite"/>
    </source>
</evidence>
<feature type="compositionally biased region" description="Basic and acidic residues" evidence="1">
    <location>
        <begin position="271"/>
        <end position="307"/>
    </location>
</feature>
<protein>
    <submittedName>
        <fullName evidence="2">Uncharacterized protein</fullName>
    </submittedName>
</protein>
<organism evidence="2 3">
    <name type="scientific">Colletotrichum spinosum</name>
    <dbReference type="NCBI Taxonomy" id="1347390"/>
    <lineage>
        <taxon>Eukaryota</taxon>
        <taxon>Fungi</taxon>
        <taxon>Dikarya</taxon>
        <taxon>Ascomycota</taxon>
        <taxon>Pezizomycotina</taxon>
        <taxon>Sordariomycetes</taxon>
        <taxon>Hypocreomycetidae</taxon>
        <taxon>Glomerellales</taxon>
        <taxon>Glomerellaceae</taxon>
        <taxon>Colletotrichum</taxon>
        <taxon>Colletotrichum orbiculare species complex</taxon>
    </lineage>
</organism>
<feature type="compositionally biased region" description="Basic and acidic residues" evidence="1">
    <location>
        <begin position="455"/>
        <end position="465"/>
    </location>
</feature>
<name>A0A4R8QB21_9PEZI</name>
<sequence length="482" mass="51699">MPTLPVITTDDRPATSSTPTRKANWVHPLDVHYSRSSALSPAASPGVSAPHSPAYAPSLTPSVAPSASNAPRSPLGQFEFNLGPSEVSRQNLVPAPLSPNKAYPSPPQSINGSLPSLKTDIRPKTAVSTVRDAHRPGPASLPSPTASTERSSEEALTYPRPIIQNVAAKRDTFTYHPPRRQSFSMDIDEGPTSLNFNTAPRPSTSAGPSSPPPRSALRPSPPELKNLPSPPAVLAPAHSPVPTQTPRSPALPPPRPRQVPYEGPLRNPARPPDDCVNTKERMNTDAREKPTFESRTRMNSDAHDRPSTDPQTPTSPGFVLPSYLGPPPSSRRTAPGEGERNYGVTPANRRPPPPLVELQRKASVPQVDPVDGEQQQQQQQQNGGSFAMISPRLLPPQPPSPGNLIPEPSSDANWPLPSPLASPTFGTGRRPYTPSEISEGQMSPGLTMPLTPSYEQRDAHRRPDFGLRAPTGIADESRIGFI</sequence>
<dbReference type="AlphaFoldDB" id="A0A4R8QB21"/>
<accession>A0A4R8QB21</accession>
<comment type="caution">
    <text evidence="2">The sequence shown here is derived from an EMBL/GenBank/DDBJ whole genome shotgun (WGS) entry which is preliminary data.</text>
</comment>
<evidence type="ECO:0000313" key="2">
    <source>
        <dbReference type="EMBL" id="TDZ35891.1"/>
    </source>
</evidence>
<proteinExistence type="predicted"/>
<gene>
    <name evidence="2" type="ORF">C8035_v008346</name>
</gene>
<feature type="compositionally biased region" description="Pro residues" evidence="1">
    <location>
        <begin position="209"/>
        <end position="233"/>
    </location>
</feature>
<evidence type="ECO:0000313" key="3">
    <source>
        <dbReference type="Proteomes" id="UP000295083"/>
    </source>
</evidence>
<feature type="compositionally biased region" description="Low complexity" evidence="1">
    <location>
        <begin position="199"/>
        <end position="208"/>
    </location>
</feature>
<feature type="compositionally biased region" description="Low complexity" evidence="1">
    <location>
        <begin position="37"/>
        <end position="54"/>
    </location>
</feature>
<feature type="region of interest" description="Disordered" evidence="1">
    <location>
        <begin position="1"/>
        <end position="24"/>
    </location>
</feature>
<dbReference type="Proteomes" id="UP000295083">
    <property type="component" value="Unassembled WGS sequence"/>
</dbReference>
<keyword evidence="3" id="KW-1185">Reference proteome</keyword>